<feature type="region of interest" description="Disordered" evidence="1">
    <location>
        <begin position="483"/>
        <end position="513"/>
    </location>
</feature>
<feature type="domain" description="GIT Spa2 homology (SHD)" evidence="2">
    <location>
        <begin position="89"/>
        <end position="119"/>
    </location>
</feature>
<dbReference type="GO" id="GO:1902716">
    <property type="term" value="C:cell cortex of growing cell tip"/>
    <property type="evidence" value="ECO:0007669"/>
    <property type="project" value="TreeGrafter"/>
</dbReference>
<evidence type="ECO:0000313" key="3">
    <source>
        <dbReference type="EMBL" id="CAI4035221.1"/>
    </source>
</evidence>
<protein>
    <recommendedName>
        <fullName evidence="2">GIT Spa2 homology (SHD) domain-containing protein</fullName>
    </recommendedName>
</protein>
<evidence type="ECO:0000256" key="1">
    <source>
        <dbReference type="SAM" id="MobiDB-lite"/>
    </source>
</evidence>
<feature type="compositionally biased region" description="Basic and acidic residues" evidence="1">
    <location>
        <begin position="500"/>
        <end position="513"/>
    </location>
</feature>
<evidence type="ECO:0000259" key="2">
    <source>
        <dbReference type="SMART" id="SM00555"/>
    </source>
</evidence>
<dbReference type="PANTHER" id="PTHR21601:SF0">
    <property type="entry name" value="PROTEIN SPA2-RELATED"/>
    <property type="match status" value="1"/>
</dbReference>
<dbReference type="GO" id="GO:0005078">
    <property type="term" value="F:MAP-kinase scaffold activity"/>
    <property type="evidence" value="ECO:0007669"/>
    <property type="project" value="TreeGrafter"/>
</dbReference>
<dbReference type="PANTHER" id="PTHR21601">
    <property type="entry name" value="SPA2 PROTEIN"/>
    <property type="match status" value="1"/>
</dbReference>
<name>A0AA35NDW1_SACMI</name>
<gene>
    <name evidence="3" type="primary">SMKI12G3700</name>
    <name evidence="3" type="ORF">SMKI_12G3700</name>
</gene>
<proteinExistence type="predicted"/>
<sequence length="513" mass="57534">MTGSELTNDQIIDLISDYKNFKRIIENSLPEDDRRRNLSGRSNNNNLSKLSNVQFWQLATDVNNELMKRLTNSKIGASRNDLDLKRGKAQSKLSRLDDTKFHVLIFDIFTETEKRNLHNLDMMTHVNTLNKGEFNFYYNNALFDSINISDTFISVDGIIPIETLQELRSQCIIYFENTLYRAPPGDSPARLPILLETVFKISTLINDLLSLLSSLSSYDSLENEIVYLKSALSHAITSTRYFLTYGDLLPRIVPQSSISEVLFAFCNIIQIVKIKSASSLHGTLGRDKELHDTKTAMKPLKIIEKMRNKQNDRDKIPLRNNANGPVSSSISDKTILKGMSVIETSTTISSNEKFNTPVKKGKLVQNDVHGNSLLVSKTTDAGVAPQLEGTKVSSRVITELSSRDNPTSNIASTLNNSVPQDKSLPLINKFRQDRESSPSKKTSHFINGTFAGTTKLHADIPTTVDIPESPNVARMKKFKEKVRQFGPNSGLGLRISTSEEDVKNSEVKPHKRK</sequence>
<dbReference type="GeneID" id="80920075"/>
<dbReference type="SMART" id="SM00555">
    <property type="entry name" value="GIT"/>
    <property type="match status" value="2"/>
</dbReference>
<accession>A0AA35NDW1</accession>
<dbReference type="AlphaFoldDB" id="A0AA35NDW1"/>
<dbReference type="InterPro" id="IPR013724">
    <property type="entry name" value="GIT_SHD"/>
</dbReference>
<organism evidence="3 4">
    <name type="scientific">Saccharomyces mikatae IFO 1815</name>
    <dbReference type="NCBI Taxonomy" id="226126"/>
    <lineage>
        <taxon>Eukaryota</taxon>
        <taxon>Fungi</taxon>
        <taxon>Dikarya</taxon>
        <taxon>Ascomycota</taxon>
        <taxon>Saccharomycotina</taxon>
        <taxon>Saccharomycetes</taxon>
        <taxon>Saccharomycetales</taxon>
        <taxon>Saccharomycetaceae</taxon>
        <taxon>Saccharomyces</taxon>
    </lineage>
</organism>
<reference evidence="3" key="1">
    <citation type="submission" date="2022-10" db="EMBL/GenBank/DDBJ databases">
        <authorList>
            <person name="Byrne P K."/>
        </authorList>
    </citation>
    <scope>NUCLEOTIDE SEQUENCE</scope>
    <source>
        <strain evidence="3">IFO1815</strain>
    </source>
</reference>
<dbReference type="RefSeq" id="XP_056078341.1">
    <property type="nucleotide sequence ID" value="XM_056224421.1"/>
</dbReference>
<evidence type="ECO:0000313" key="4">
    <source>
        <dbReference type="Proteomes" id="UP001161438"/>
    </source>
</evidence>
<dbReference type="EMBL" id="OX365768">
    <property type="protein sequence ID" value="CAI4035221.1"/>
    <property type="molecule type" value="Genomic_DNA"/>
</dbReference>
<keyword evidence="4" id="KW-1185">Reference proteome</keyword>
<dbReference type="InterPro" id="IPR039892">
    <property type="entry name" value="Spa2/Sph1"/>
</dbReference>
<dbReference type="GO" id="GO:0005826">
    <property type="term" value="C:actomyosin contractile ring"/>
    <property type="evidence" value="ECO:0007669"/>
    <property type="project" value="TreeGrafter"/>
</dbReference>
<feature type="domain" description="GIT Spa2 homology (SHD)" evidence="2">
    <location>
        <begin position="43"/>
        <end position="73"/>
    </location>
</feature>
<dbReference type="Proteomes" id="UP001161438">
    <property type="component" value="Chromosome 12"/>
</dbReference>